<organism evidence="6">
    <name type="scientific">Streptomyces virginiae</name>
    <name type="common">Streptomyces cinnamonensis</name>
    <dbReference type="NCBI Taxonomy" id="1961"/>
    <lineage>
        <taxon>Bacteria</taxon>
        <taxon>Bacillati</taxon>
        <taxon>Actinomycetota</taxon>
        <taxon>Actinomycetes</taxon>
        <taxon>Kitasatosporales</taxon>
        <taxon>Streptomycetaceae</taxon>
        <taxon>Streptomyces</taxon>
    </lineage>
</organism>
<name>G1UHX8_STRVG</name>
<dbReference type="InterPro" id="IPR004839">
    <property type="entry name" value="Aminotransferase_I/II_large"/>
</dbReference>
<evidence type="ECO:0000313" key="6">
    <source>
        <dbReference type="EMBL" id="BAK86404.1"/>
    </source>
</evidence>
<dbReference type="CDD" id="cd00609">
    <property type="entry name" value="AAT_like"/>
    <property type="match status" value="1"/>
</dbReference>
<dbReference type="Pfam" id="PF00155">
    <property type="entry name" value="Aminotran_1_2"/>
    <property type="match status" value="1"/>
</dbReference>
<evidence type="ECO:0000256" key="4">
    <source>
        <dbReference type="ARBA" id="ARBA00022898"/>
    </source>
</evidence>
<dbReference type="PANTHER" id="PTHR42790">
    <property type="entry name" value="AMINOTRANSFERASE"/>
    <property type="match status" value="1"/>
</dbReference>
<dbReference type="Gene3D" id="3.40.640.10">
    <property type="entry name" value="Type I PLP-dependent aspartate aminotransferase-like (Major domain)"/>
    <property type="match status" value="1"/>
</dbReference>
<dbReference type="GO" id="GO:1901605">
    <property type="term" value="P:alpha-amino acid metabolic process"/>
    <property type="evidence" value="ECO:0007669"/>
    <property type="project" value="TreeGrafter"/>
</dbReference>
<keyword evidence="2 6" id="KW-0032">Aminotransferase</keyword>
<keyword evidence="3 6" id="KW-0808">Transferase</keyword>
<dbReference type="InterPro" id="IPR015421">
    <property type="entry name" value="PyrdxlP-dep_Trfase_major"/>
</dbReference>
<dbReference type="Gene3D" id="3.90.1150.10">
    <property type="entry name" value="Aspartate Aminotransferase, domain 1"/>
    <property type="match status" value="1"/>
</dbReference>
<dbReference type="InterPro" id="IPR015422">
    <property type="entry name" value="PyrdxlP-dep_Trfase_small"/>
</dbReference>
<evidence type="ECO:0000256" key="3">
    <source>
        <dbReference type="ARBA" id="ARBA00022679"/>
    </source>
</evidence>
<dbReference type="GO" id="GO:0008483">
    <property type="term" value="F:transaminase activity"/>
    <property type="evidence" value="ECO:0007669"/>
    <property type="project" value="UniProtKB-KW"/>
</dbReference>
<dbReference type="EMBL" id="AB621357">
    <property type="protein sequence ID" value="BAK86404.1"/>
    <property type="molecule type" value="Genomic_DNA"/>
</dbReference>
<accession>G1UHX8</accession>
<dbReference type="PANTHER" id="PTHR42790:SF19">
    <property type="entry name" value="KYNURENINE_ALPHA-AMINOADIPATE AMINOTRANSFERASE, MITOCHONDRIAL"/>
    <property type="match status" value="1"/>
</dbReference>
<dbReference type="SUPFAM" id="SSF53383">
    <property type="entry name" value="PLP-dependent transferases"/>
    <property type="match status" value="1"/>
</dbReference>
<feature type="domain" description="Aminotransferase class I/classII large" evidence="5">
    <location>
        <begin position="74"/>
        <end position="412"/>
    </location>
</feature>
<dbReference type="InterPro" id="IPR015424">
    <property type="entry name" value="PyrdxlP-dep_Trfase"/>
</dbReference>
<dbReference type="AlphaFoldDB" id="G1UHX8"/>
<evidence type="ECO:0000256" key="1">
    <source>
        <dbReference type="ARBA" id="ARBA00001933"/>
    </source>
</evidence>
<evidence type="ECO:0000256" key="2">
    <source>
        <dbReference type="ARBA" id="ARBA00022576"/>
    </source>
</evidence>
<evidence type="ECO:0000259" key="5">
    <source>
        <dbReference type="Pfam" id="PF00155"/>
    </source>
</evidence>
<dbReference type="InterPro" id="IPR050859">
    <property type="entry name" value="Class-I_PLP-dep_aminotransf"/>
</dbReference>
<reference evidence="6" key="1">
    <citation type="journal article" date="2011" name="Microbiology">
        <title>VisG is essential for biosynthesis of virginiamycin S, a streptogramin type B antibiotic, as a provider of the nonproteinogenic amino acid phenylglycine.</title>
        <authorList>
            <person name="Ningsih F."/>
            <person name="Kitani S."/>
            <person name="Fukushima E."/>
            <person name="Nihira T."/>
        </authorList>
    </citation>
    <scope>NUCLEOTIDE SEQUENCE</scope>
    <source>
        <strain evidence="6">FRI-5</strain>
    </source>
</reference>
<protein>
    <submittedName>
        <fullName evidence="6">Putative phenylglycine aminotransferase</fullName>
    </submittedName>
</protein>
<proteinExistence type="predicted"/>
<dbReference type="RefSeq" id="WP_033226916.1">
    <property type="nucleotide sequence ID" value="NZ_CP107872.1"/>
</dbReference>
<keyword evidence="4" id="KW-0663">Pyridoxal phosphate</keyword>
<sequence length="421" mass="45654">MSTADLHASVTDPALTSMTLLNEITGRYPQAVSFAAGRPFEGSYQVAALHRYLETYTRHLAGQGLDPDQVTSALFQYGHTKGIINDLIARHLAVDERLTVDPASIVVTTGCQEAMVLVLRALRRDPQDVVFAAAPTYVGFTGAARLVEMPVRQVREGPGGLDPDDLEDQIRRARAAGLTPRACYVIPDFANPGGAAMPVADRERLLRIAERDNILLLEDNPYSMFHDGAPRRPTLKSLDRGARVVYFGSFAKTAFPGARIGYVIADQPVREGGVLADQLARLKSMLTLNTSSVAQAAIGGLLLEHGCSMERASAPAADVYRRNRHALLDGLARRFGDPEHGVRWNTPAGGLFAVVTVPFRADDAALDDSARRFGVLWTPMHHFYAGTGGTEQLRLSFSVLTPAEIDSGLDRLAAFIADRTH</sequence>
<dbReference type="GO" id="GO:0030170">
    <property type="term" value="F:pyridoxal phosphate binding"/>
    <property type="evidence" value="ECO:0007669"/>
    <property type="project" value="InterPro"/>
</dbReference>
<comment type="cofactor">
    <cofactor evidence="1">
        <name>pyridoxal 5'-phosphate</name>
        <dbReference type="ChEBI" id="CHEBI:597326"/>
    </cofactor>
</comment>